<dbReference type="OrthoDB" id="3035676at2759"/>
<feature type="compositionally biased region" description="Low complexity" evidence="1">
    <location>
        <begin position="121"/>
        <end position="130"/>
    </location>
</feature>
<name>A0A8K0UUJ2_9AGAR</name>
<evidence type="ECO:0000313" key="2">
    <source>
        <dbReference type="EMBL" id="KAH8105095.1"/>
    </source>
</evidence>
<dbReference type="AlphaFoldDB" id="A0A8K0UUJ2"/>
<feature type="region of interest" description="Disordered" evidence="1">
    <location>
        <begin position="1"/>
        <end position="151"/>
    </location>
</feature>
<evidence type="ECO:0000313" key="3">
    <source>
        <dbReference type="Proteomes" id="UP000813824"/>
    </source>
</evidence>
<sequence length="188" mass="19014">MFKFRFTTAKNASTSSLASTATFTSTSTVTTQTQPTPTSPPPPQKDFSAALASLQSEYGFGGAAPMRIPDSPKSTTRKAAKGSKGGPTSASQASPLPAGAKDYEASLAALQSTYGFGGTAPSRPSTSSSSSPPPRETNKSDGQASQPVTGVKDYEATFGAMQASYGFGGGLGVELLTIPLLGTTGDRA</sequence>
<accession>A0A8K0UUJ2</accession>
<keyword evidence="3" id="KW-1185">Reference proteome</keyword>
<reference evidence="2" key="1">
    <citation type="journal article" date="2021" name="New Phytol.">
        <title>Evolutionary innovations through gain and loss of genes in the ectomycorrhizal Boletales.</title>
        <authorList>
            <person name="Wu G."/>
            <person name="Miyauchi S."/>
            <person name="Morin E."/>
            <person name="Kuo A."/>
            <person name="Drula E."/>
            <person name="Varga T."/>
            <person name="Kohler A."/>
            <person name="Feng B."/>
            <person name="Cao Y."/>
            <person name="Lipzen A."/>
            <person name="Daum C."/>
            <person name="Hundley H."/>
            <person name="Pangilinan J."/>
            <person name="Johnson J."/>
            <person name="Barry K."/>
            <person name="LaButti K."/>
            <person name="Ng V."/>
            <person name="Ahrendt S."/>
            <person name="Min B."/>
            <person name="Choi I.G."/>
            <person name="Park H."/>
            <person name="Plett J.M."/>
            <person name="Magnuson J."/>
            <person name="Spatafora J.W."/>
            <person name="Nagy L.G."/>
            <person name="Henrissat B."/>
            <person name="Grigoriev I.V."/>
            <person name="Yang Z.L."/>
            <person name="Xu J."/>
            <person name="Martin F.M."/>
        </authorList>
    </citation>
    <scope>NUCLEOTIDE SEQUENCE</scope>
    <source>
        <strain evidence="2">KKN 215</strain>
    </source>
</reference>
<gene>
    <name evidence="2" type="ORF">BXZ70DRAFT_904359</name>
</gene>
<proteinExistence type="predicted"/>
<organism evidence="2 3">
    <name type="scientific">Cristinia sonorae</name>
    <dbReference type="NCBI Taxonomy" id="1940300"/>
    <lineage>
        <taxon>Eukaryota</taxon>
        <taxon>Fungi</taxon>
        <taxon>Dikarya</taxon>
        <taxon>Basidiomycota</taxon>
        <taxon>Agaricomycotina</taxon>
        <taxon>Agaricomycetes</taxon>
        <taxon>Agaricomycetidae</taxon>
        <taxon>Agaricales</taxon>
        <taxon>Pleurotineae</taxon>
        <taxon>Stephanosporaceae</taxon>
        <taxon>Cristinia</taxon>
    </lineage>
</organism>
<dbReference type="EMBL" id="JAEVFJ010000004">
    <property type="protein sequence ID" value="KAH8105095.1"/>
    <property type="molecule type" value="Genomic_DNA"/>
</dbReference>
<comment type="caution">
    <text evidence="2">The sequence shown here is derived from an EMBL/GenBank/DDBJ whole genome shotgun (WGS) entry which is preliminary data.</text>
</comment>
<protein>
    <submittedName>
        <fullName evidence="2">Uncharacterized protein</fullName>
    </submittedName>
</protein>
<dbReference type="Proteomes" id="UP000813824">
    <property type="component" value="Unassembled WGS sequence"/>
</dbReference>
<evidence type="ECO:0000256" key="1">
    <source>
        <dbReference type="SAM" id="MobiDB-lite"/>
    </source>
</evidence>
<feature type="compositionally biased region" description="Low complexity" evidence="1">
    <location>
        <begin position="7"/>
        <end position="36"/>
    </location>
</feature>